<evidence type="ECO:0000313" key="3">
    <source>
        <dbReference type="Proteomes" id="UP000298200"/>
    </source>
</evidence>
<evidence type="ECO:0000259" key="1">
    <source>
        <dbReference type="Pfam" id="PF14534"/>
    </source>
</evidence>
<dbReference type="InterPro" id="IPR027843">
    <property type="entry name" value="DUF4440"/>
</dbReference>
<dbReference type="SUPFAM" id="SSF54427">
    <property type="entry name" value="NTF2-like"/>
    <property type="match status" value="1"/>
</dbReference>
<dbReference type="InterPro" id="IPR032710">
    <property type="entry name" value="NTF2-like_dom_sf"/>
</dbReference>
<evidence type="ECO:0000313" key="2">
    <source>
        <dbReference type="EMBL" id="TGL24026.1"/>
    </source>
</evidence>
<feature type="domain" description="DUF4440" evidence="1">
    <location>
        <begin position="7"/>
        <end position="113"/>
    </location>
</feature>
<comment type="caution">
    <text evidence="2">The sequence shown here is derived from an EMBL/GenBank/DDBJ whole genome shotgun (WGS) entry which is preliminary data.</text>
</comment>
<accession>A0ABY2M4A6</accession>
<proteinExistence type="predicted"/>
<keyword evidence="3" id="KW-1185">Reference proteome</keyword>
<dbReference type="Proteomes" id="UP000298200">
    <property type="component" value="Unassembled WGS sequence"/>
</dbReference>
<protein>
    <submittedName>
        <fullName evidence="2">Nuclear transport factor 2 family protein</fullName>
    </submittedName>
</protein>
<dbReference type="Gene3D" id="3.10.450.50">
    <property type="match status" value="1"/>
</dbReference>
<gene>
    <name evidence="2" type="ORF">EHQ46_02520</name>
</gene>
<organism evidence="2 3">
    <name type="scientific">Leptospira yanagawae</name>
    <dbReference type="NCBI Taxonomy" id="293069"/>
    <lineage>
        <taxon>Bacteria</taxon>
        <taxon>Pseudomonadati</taxon>
        <taxon>Spirochaetota</taxon>
        <taxon>Spirochaetia</taxon>
        <taxon>Leptospirales</taxon>
        <taxon>Leptospiraceae</taxon>
        <taxon>Leptospira</taxon>
    </lineage>
</organism>
<sequence length="123" mass="14012">MIQTEEIHNLEMKLIEAIKTSDVSFLETILNDDLQFIAPNGMLITKQMDLDSHRKKTMVVESINAKLEEIKILNDTAIVIIVYQTKGKMLGNPIEGSFRYLRIWKLMPNGFQIIAGSCTQIES</sequence>
<dbReference type="RefSeq" id="WP_135633219.1">
    <property type="nucleotide sequence ID" value="NZ_RQFU01000005.1"/>
</dbReference>
<reference evidence="3" key="1">
    <citation type="journal article" date="2019" name="PLoS Negl. Trop. Dis.">
        <title>Revisiting the worldwide diversity of Leptospira species in the environment.</title>
        <authorList>
            <person name="Vincent A.T."/>
            <person name="Schiettekatte O."/>
            <person name="Bourhy P."/>
            <person name="Veyrier F.J."/>
            <person name="Picardeau M."/>
        </authorList>
    </citation>
    <scope>NUCLEOTIDE SEQUENCE [LARGE SCALE GENOMIC DNA]</scope>
    <source>
        <strain evidence="3">201800272</strain>
    </source>
</reference>
<name>A0ABY2M4A6_9LEPT</name>
<dbReference type="EMBL" id="RQFU01000005">
    <property type="protein sequence ID" value="TGL24026.1"/>
    <property type="molecule type" value="Genomic_DNA"/>
</dbReference>
<dbReference type="Pfam" id="PF14534">
    <property type="entry name" value="DUF4440"/>
    <property type="match status" value="1"/>
</dbReference>